<accession>A0A450WYJ2</accession>
<sequence length="68" mass="7591">MLNRVPNGNIRYIDLTTEAEQLAGNYLSKGVVPLKRVTNAEYIAIATINHADVLVSWKYCQPGADTWL</sequence>
<reference evidence="1" key="1">
    <citation type="submission" date="2019-02" db="EMBL/GenBank/DDBJ databases">
        <authorList>
            <person name="Gruber-Vodicka R. H."/>
            <person name="Seah K. B. B."/>
        </authorList>
    </citation>
    <scope>NUCLEOTIDE SEQUENCE</scope>
    <source>
        <strain evidence="1">BECK_BZ197</strain>
        <strain evidence="3">BECK_BZ198</strain>
        <strain evidence="2">BECK_BZ199</strain>
    </source>
</reference>
<dbReference type="EMBL" id="CAADFO010000001">
    <property type="protein sequence ID" value="VFK22085.1"/>
    <property type="molecule type" value="Genomic_DNA"/>
</dbReference>
<protein>
    <submittedName>
        <fullName evidence="1">Uncharacterized protein</fullName>
    </submittedName>
</protein>
<organism evidence="1">
    <name type="scientific">Candidatus Kentrum sp. MB</name>
    <dbReference type="NCBI Taxonomy" id="2138164"/>
    <lineage>
        <taxon>Bacteria</taxon>
        <taxon>Pseudomonadati</taxon>
        <taxon>Pseudomonadota</taxon>
        <taxon>Gammaproteobacteria</taxon>
        <taxon>Candidatus Kentrum</taxon>
    </lineage>
</organism>
<evidence type="ECO:0000313" key="2">
    <source>
        <dbReference type="EMBL" id="VFK27699.1"/>
    </source>
</evidence>
<dbReference type="EMBL" id="CAADGH010000004">
    <property type="protein sequence ID" value="VFK74392.1"/>
    <property type="molecule type" value="Genomic_DNA"/>
</dbReference>
<dbReference type="EMBL" id="CAADFQ010000004">
    <property type="protein sequence ID" value="VFK27699.1"/>
    <property type="molecule type" value="Genomic_DNA"/>
</dbReference>
<name>A0A450WYJ2_9GAMM</name>
<dbReference type="AlphaFoldDB" id="A0A450WYJ2"/>
<proteinExistence type="predicted"/>
<evidence type="ECO:0000313" key="1">
    <source>
        <dbReference type="EMBL" id="VFK22085.1"/>
    </source>
</evidence>
<gene>
    <name evidence="1" type="ORF">BECKMB1821G_GA0114241_100138</name>
    <name evidence="3" type="ORF">BECKMB1821H_GA0114242_100440</name>
    <name evidence="2" type="ORF">BECKMB1821I_GA0114274_100440</name>
</gene>
<evidence type="ECO:0000313" key="3">
    <source>
        <dbReference type="EMBL" id="VFK74392.1"/>
    </source>
</evidence>